<proteinExistence type="predicted"/>
<reference evidence="3" key="1">
    <citation type="journal article" date="2019" name="Int. J. Syst. Evol. Microbiol.">
        <title>The Global Catalogue of Microorganisms (GCM) 10K type strain sequencing project: providing services to taxonomists for standard genome sequencing and annotation.</title>
        <authorList>
            <consortium name="The Broad Institute Genomics Platform"/>
            <consortium name="The Broad Institute Genome Sequencing Center for Infectious Disease"/>
            <person name="Wu L."/>
            <person name="Ma J."/>
        </authorList>
    </citation>
    <scope>NUCLEOTIDE SEQUENCE [LARGE SCALE GENOMIC DNA]</scope>
    <source>
        <strain evidence="3">CGMCC 1.18439</strain>
    </source>
</reference>
<gene>
    <name evidence="2" type="ORF">GCM10017783_01470</name>
</gene>
<keyword evidence="3" id="KW-1185">Reference proteome</keyword>
<name>A0ABQ3JYF3_9DEIO</name>
<organism evidence="2 3">
    <name type="scientific">Deinococcus piscis</name>
    <dbReference type="NCBI Taxonomy" id="394230"/>
    <lineage>
        <taxon>Bacteria</taxon>
        <taxon>Thermotogati</taxon>
        <taxon>Deinococcota</taxon>
        <taxon>Deinococci</taxon>
        <taxon>Deinococcales</taxon>
        <taxon>Deinococcaceae</taxon>
        <taxon>Deinococcus</taxon>
    </lineage>
</organism>
<comment type="caution">
    <text evidence="2">The sequence shown here is derived from an EMBL/GenBank/DDBJ whole genome shotgun (WGS) entry which is preliminary data.</text>
</comment>
<dbReference type="Proteomes" id="UP000632154">
    <property type="component" value="Unassembled WGS sequence"/>
</dbReference>
<dbReference type="EMBL" id="BNAL01000001">
    <property type="protein sequence ID" value="GHF93247.1"/>
    <property type="molecule type" value="Genomic_DNA"/>
</dbReference>
<keyword evidence="1" id="KW-0472">Membrane</keyword>
<keyword evidence="1" id="KW-0812">Transmembrane</keyword>
<feature type="transmembrane region" description="Helical" evidence="1">
    <location>
        <begin position="20"/>
        <end position="43"/>
    </location>
</feature>
<feature type="transmembrane region" description="Helical" evidence="1">
    <location>
        <begin position="154"/>
        <end position="174"/>
    </location>
</feature>
<feature type="transmembrane region" description="Helical" evidence="1">
    <location>
        <begin position="181"/>
        <end position="200"/>
    </location>
</feature>
<evidence type="ECO:0000313" key="2">
    <source>
        <dbReference type="EMBL" id="GHF93247.1"/>
    </source>
</evidence>
<evidence type="ECO:0000313" key="3">
    <source>
        <dbReference type="Proteomes" id="UP000632154"/>
    </source>
</evidence>
<feature type="transmembrane region" description="Helical" evidence="1">
    <location>
        <begin position="119"/>
        <end position="142"/>
    </location>
</feature>
<dbReference type="RefSeq" id="WP_189641743.1">
    <property type="nucleotide sequence ID" value="NZ_BNAL01000001.1"/>
</dbReference>
<feature type="transmembrane region" description="Helical" evidence="1">
    <location>
        <begin position="232"/>
        <end position="250"/>
    </location>
</feature>
<evidence type="ECO:0000256" key="1">
    <source>
        <dbReference type="SAM" id="Phobius"/>
    </source>
</evidence>
<protein>
    <recommendedName>
        <fullName evidence="4">ABC transporter permease</fullName>
    </recommendedName>
</protein>
<dbReference type="Pfam" id="PF12730">
    <property type="entry name" value="ABC2_membrane_4"/>
    <property type="match status" value="1"/>
</dbReference>
<accession>A0ABQ3JYF3</accession>
<evidence type="ECO:0008006" key="4">
    <source>
        <dbReference type="Google" id="ProtNLM"/>
    </source>
</evidence>
<sequence length="260" mass="26492">MNGLLTALRVELLKFRLAPLVWLTTLSLVLLVPLISVGGYVLASTAPGTPTALKAQALMHGAGWEALYSLAAQVVAPALGLGVGTVASWCAGREFTEQTVVGLFAQPVPRAHIALAKALITLGWAAVLSLLAVGLVLLGGVLSGLTLHGSLPGAWKLLVMAVLVAVSMLPAAYVASAARGYLPGIGAVLGITVVSQFATALGGGAWVPWAAPALWAGIAGPVIAAQVSPLQLLLPALVGTLSIGALLHWWQYAELGNTRD</sequence>
<keyword evidence="1" id="KW-1133">Transmembrane helix</keyword>